<gene>
    <name evidence="2" type="ORF">ACFVKH_06205</name>
</gene>
<feature type="region of interest" description="Disordered" evidence="1">
    <location>
        <begin position="1"/>
        <end position="98"/>
    </location>
</feature>
<feature type="compositionally biased region" description="Basic and acidic residues" evidence="1">
    <location>
        <begin position="63"/>
        <end position="73"/>
    </location>
</feature>
<feature type="compositionally biased region" description="Low complexity" evidence="1">
    <location>
        <begin position="20"/>
        <end position="35"/>
    </location>
</feature>
<protein>
    <submittedName>
        <fullName evidence="2">Uncharacterized protein</fullName>
    </submittedName>
</protein>
<dbReference type="EMBL" id="JBHZOL010000041">
    <property type="protein sequence ID" value="MFE4105860.1"/>
    <property type="molecule type" value="Genomic_DNA"/>
</dbReference>
<evidence type="ECO:0000313" key="3">
    <source>
        <dbReference type="Proteomes" id="UP001600165"/>
    </source>
</evidence>
<name>A0ABW6ICG1_9CYAN</name>
<feature type="compositionally biased region" description="Low complexity" evidence="1">
    <location>
        <begin position="159"/>
        <end position="173"/>
    </location>
</feature>
<evidence type="ECO:0000256" key="1">
    <source>
        <dbReference type="SAM" id="MobiDB-lite"/>
    </source>
</evidence>
<feature type="region of interest" description="Disordered" evidence="1">
    <location>
        <begin position="147"/>
        <end position="211"/>
    </location>
</feature>
<dbReference type="Proteomes" id="UP001600165">
    <property type="component" value="Unassembled WGS sequence"/>
</dbReference>
<dbReference type="RefSeq" id="WP_377963060.1">
    <property type="nucleotide sequence ID" value="NZ_JBHZOL010000041.1"/>
</dbReference>
<feature type="compositionally biased region" description="Polar residues" evidence="1">
    <location>
        <begin position="48"/>
        <end position="60"/>
    </location>
</feature>
<feature type="compositionally biased region" description="Basic and acidic residues" evidence="1">
    <location>
        <begin position="80"/>
        <end position="98"/>
    </location>
</feature>
<keyword evidence="3" id="KW-1185">Reference proteome</keyword>
<accession>A0ABW6ICG1</accession>
<feature type="compositionally biased region" description="Basic and acidic residues" evidence="1">
    <location>
        <begin position="1"/>
        <end position="19"/>
    </location>
</feature>
<sequence>MTKKRLSDLLREEVDKPEETAAAQSAEAATSSAESQPPPAQPASQAAGETQATSRSSRSRGPTKADLEKRVSELETALAEARDRETDITQRTEGLKSDLSKQQTLIFQLKEKLEKSEAAAKETTQQLDETTQALSEAKKTILHLTEAAKAPPTQVKTSPAAPELQPAAAPTPAKQRQPLALSSRPPAALPRYVAPSAQPKMLTDDEIGWVD</sequence>
<dbReference type="SUPFAM" id="SSF90257">
    <property type="entry name" value="Myosin rod fragments"/>
    <property type="match status" value="1"/>
</dbReference>
<evidence type="ECO:0000313" key="2">
    <source>
        <dbReference type="EMBL" id="MFE4105860.1"/>
    </source>
</evidence>
<comment type="caution">
    <text evidence="2">The sequence shown here is derived from an EMBL/GenBank/DDBJ whole genome shotgun (WGS) entry which is preliminary data.</text>
</comment>
<proteinExistence type="predicted"/>
<organism evidence="2 3">
    <name type="scientific">Almyronema epifaneia S1</name>
    <dbReference type="NCBI Taxonomy" id="2991925"/>
    <lineage>
        <taxon>Bacteria</taxon>
        <taxon>Bacillati</taxon>
        <taxon>Cyanobacteriota</taxon>
        <taxon>Cyanophyceae</taxon>
        <taxon>Nodosilineales</taxon>
        <taxon>Nodosilineaceae</taxon>
        <taxon>Almyronema</taxon>
        <taxon>Almyronema epifaneia</taxon>
    </lineage>
</organism>
<reference evidence="2 3" key="1">
    <citation type="submission" date="2024-10" db="EMBL/GenBank/DDBJ databases">
        <authorList>
            <person name="Ratan Roy A."/>
            <person name="Morales Sandoval P.H."/>
            <person name="De Los Santos Villalobos S."/>
            <person name="Chakraborty S."/>
            <person name="Mukherjee J."/>
        </authorList>
    </citation>
    <scope>NUCLEOTIDE SEQUENCE [LARGE SCALE GENOMIC DNA]</scope>
    <source>
        <strain evidence="2 3">S1</strain>
    </source>
</reference>